<proteinExistence type="predicted"/>
<evidence type="ECO:0000256" key="1">
    <source>
        <dbReference type="SAM" id="MobiDB-lite"/>
    </source>
</evidence>
<reference evidence="2 3" key="1">
    <citation type="journal article" date="2022" name="Nat. Ecol. Evol.">
        <title>A masculinizing supergene underlies an exaggerated male reproductive morph in a spider.</title>
        <authorList>
            <person name="Hendrickx F."/>
            <person name="De Corte Z."/>
            <person name="Sonet G."/>
            <person name="Van Belleghem S.M."/>
            <person name="Kostlbacher S."/>
            <person name="Vangestel C."/>
        </authorList>
    </citation>
    <scope>NUCLEOTIDE SEQUENCE [LARGE SCALE GENOMIC DNA]</scope>
    <source>
        <strain evidence="2">W744_W776</strain>
    </source>
</reference>
<evidence type="ECO:0000313" key="2">
    <source>
        <dbReference type="EMBL" id="KAG8170594.1"/>
    </source>
</evidence>
<protein>
    <submittedName>
        <fullName evidence="2">Uncharacterized protein</fullName>
    </submittedName>
</protein>
<name>A0AAV6TFK9_9ARAC</name>
<organism evidence="2 3">
    <name type="scientific">Oedothorax gibbosus</name>
    <dbReference type="NCBI Taxonomy" id="931172"/>
    <lineage>
        <taxon>Eukaryota</taxon>
        <taxon>Metazoa</taxon>
        <taxon>Ecdysozoa</taxon>
        <taxon>Arthropoda</taxon>
        <taxon>Chelicerata</taxon>
        <taxon>Arachnida</taxon>
        <taxon>Araneae</taxon>
        <taxon>Araneomorphae</taxon>
        <taxon>Entelegynae</taxon>
        <taxon>Araneoidea</taxon>
        <taxon>Linyphiidae</taxon>
        <taxon>Erigoninae</taxon>
        <taxon>Oedothorax</taxon>
    </lineage>
</organism>
<keyword evidence="3" id="KW-1185">Reference proteome</keyword>
<accession>A0AAV6TFK9</accession>
<dbReference type="AlphaFoldDB" id="A0AAV6TFK9"/>
<feature type="non-terminal residue" evidence="2">
    <location>
        <position position="1"/>
    </location>
</feature>
<dbReference type="Proteomes" id="UP000827092">
    <property type="component" value="Unassembled WGS sequence"/>
</dbReference>
<gene>
    <name evidence="2" type="ORF">JTE90_023694</name>
</gene>
<sequence>SKLPPILERTPQEEKEISCQKDPQTPPPLNRCNKVKRAYPPPLPSAISDDVLIRDPPQESFLSYRISFSNSREIHHQMNEILLLNDTHSSLENIPFLGIVLPRFFPTNKDF</sequence>
<comment type="caution">
    <text evidence="2">The sequence shown here is derived from an EMBL/GenBank/DDBJ whole genome shotgun (WGS) entry which is preliminary data.</text>
</comment>
<dbReference type="EMBL" id="JAFNEN010005170">
    <property type="protein sequence ID" value="KAG8170594.1"/>
    <property type="molecule type" value="Genomic_DNA"/>
</dbReference>
<feature type="region of interest" description="Disordered" evidence="1">
    <location>
        <begin position="1"/>
        <end position="34"/>
    </location>
</feature>
<evidence type="ECO:0000313" key="3">
    <source>
        <dbReference type="Proteomes" id="UP000827092"/>
    </source>
</evidence>
<feature type="compositionally biased region" description="Basic and acidic residues" evidence="1">
    <location>
        <begin position="10"/>
        <end position="19"/>
    </location>
</feature>